<dbReference type="InterPro" id="IPR050490">
    <property type="entry name" value="Bact_solute-bd_prot1"/>
</dbReference>
<gene>
    <name evidence="3" type="ORF">L1F29_14115</name>
</gene>
<dbReference type="Pfam" id="PF01547">
    <property type="entry name" value="SBP_bac_1"/>
    <property type="match status" value="1"/>
</dbReference>
<dbReference type="PROSITE" id="PS51257">
    <property type="entry name" value="PROKAR_LIPOPROTEIN"/>
    <property type="match status" value="1"/>
</dbReference>
<dbReference type="PANTHER" id="PTHR43649:SF30">
    <property type="entry name" value="ABC TRANSPORTER SUBSTRATE-BINDING PROTEIN"/>
    <property type="match status" value="1"/>
</dbReference>
<accession>A0ABY5SJL7</accession>
<dbReference type="PANTHER" id="PTHR43649">
    <property type="entry name" value="ARABINOSE-BINDING PROTEIN-RELATED"/>
    <property type="match status" value="1"/>
</dbReference>
<protein>
    <submittedName>
        <fullName evidence="3">Extracellular solute-binding protein</fullName>
    </submittedName>
</protein>
<dbReference type="SUPFAM" id="SSF53850">
    <property type="entry name" value="Periplasmic binding protein-like II"/>
    <property type="match status" value="1"/>
</dbReference>
<evidence type="ECO:0000256" key="1">
    <source>
        <dbReference type="SAM" id="MobiDB-lite"/>
    </source>
</evidence>
<reference evidence="3" key="1">
    <citation type="submission" date="2022-01" db="EMBL/GenBank/DDBJ databases">
        <title>Paenibacillus spongiae sp. nov., isolated from marine sponge.</title>
        <authorList>
            <person name="Li Z."/>
            <person name="Zhang M."/>
        </authorList>
    </citation>
    <scope>NUCLEOTIDE SEQUENCE</scope>
    <source>
        <strain evidence="3">PHS-Z3</strain>
    </source>
</reference>
<feature type="signal peptide" evidence="2">
    <location>
        <begin position="1"/>
        <end position="21"/>
    </location>
</feature>
<organism evidence="3 4">
    <name type="scientific">Paenibacillus spongiae</name>
    <dbReference type="NCBI Taxonomy" id="2909671"/>
    <lineage>
        <taxon>Bacteria</taxon>
        <taxon>Bacillati</taxon>
        <taxon>Bacillota</taxon>
        <taxon>Bacilli</taxon>
        <taxon>Bacillales</taxon>
        <taxon>Paenibacillaceae</taxon>
        <taxon>Paenibacillus</taxon>
    </lineage>
</organism>
<proteinExistence type="predicted"/>
<keyword evidence="2" id="KW-0732">Signal</keyword>
<dbReference type="Gene3D" id="3.40.190.10">
    <property type="entry name" value="Periplasmic binding protein-like II"/>
    <property type="match status" value="1"/>
</dbReference>
<keyword evidence="4" id="KW-1185">Reference proteome</keyword>
<dbReference type="InterPro" id="IPR006059">
    <property type="entry name" value="SBP"/>
</dbReference>
<feature type="region of interest" description="Disordered" evidence="1">
    <location>
        <begin position="26"/>
        <end position="64"/>
    </location>
</feature>
<dbReference type="RefSeq" id="WP_258388943.1">
    <property type="nucleotide sequence ID" value="NZ_CP091430.1"/>
</dbReference>
<name>A0ABY5SJL7_9BACL</name>
<sequence>MQKTKAMLLFLAIFVLLFVSACSNNSNSKNGNGEQPADKPAAENANKETPVQEEPPAEPEQPALDMKGESIKIMLWYGEPVAGTEEGDLVIARQKEIEKKYNTKIEWVKVPWGEPIQMITAAALSGAPVADIVALDRYHAIPAVNQGLLQPIDDYFDFNEGKWPKGIKDFGSWNGKMYGFTERVTGSAGMYYNKTLFEREGLPDPHDLIAEDKWNWDTFLDIAKKATKDTNGDGVIDQWGLANEAGTLARIMIYANNGTMMEQKDGKWMFPAENANMIEALRFMGDMFNTHKVIAPNDGNDDYNESQTLFSSGKAAMVTGELWEGAERKTMTDEQGFVYFPKGPKASEYVNNVANFIMWYMPANAKKPKEVATIWQDFILWDRIDKLKREDAEKQNLASEKDIELMMNITDFVQPVFLPLGGLFGEITGSIAMKGESPETVLQRSKQMAQDGLDTNLNTAPAK</sequence>
<feature type="chain" id="PRO_5046643562" evidence="2">
    <location>
        <begin position="22"/>
        <end position="463"/>
    </location>
</feature>
<dbReference type="EMBL" id="CP091430">
    <property type="protein sequence ID" value="UVI32892.1"/>
    <property type="molecule type" value="Genomic_DNA"/>
</dbReference>
<evidence type="ECO:0000256" key="2">
    <source>
        <dbReference type="SAM" id="SignalP"/>
    </source>
</evidence>
<evidence type="ECO:0000313" key="3">
    <source>
        <dbReference type="EMBL" id="UVI32892.1"/>
    </source>
</evidence>
<dbReference type="Proteomes" id="UP001057877">
    <property type="component" value="Chromosome"/>
</dbReference>
<evidence type="ECO:0000313" key="4">
    <source>
        <dbReference type="Proteomes" id="UP001057877"/>
    </source>
</evidence>